<evidence type="ECO:0000313" key="2">
    <source>
        <dbReference type="Proteomes" id="UP001374535"/>
    </source>
</evidence>
<sequence>MCKLNCPPFSLTSIFVPSGALSSKFDTIFAITSPSIGNASMIPGQLLLPTPNGTNLKSTFPPATASVVHSSSKNLSGLNSSGFFHHDGLFASHQAFTTTLDSFGIVYPPNFASSRFMWGTKRGIGV</sequence>
<accession>A0AAQ3MUJ4</accession>
<name>A0AAQ3MUJ4_VIGMU</name>
<dbReference type="EMBL" id="CP144692">
    <property type="protein sequence ID" value="WVY97697.1"/>
    <property type="molecule type" value="Genomic_DNA"/>
</dbReference>
<gene>
    <name evidence="1" type="ORF">V8G54_029848</name>
</gene>
<protein>
    <submittedName>
        <fullName evidence="1">Uncharacterized protein</fullName>
    </submittedName>
</protein>
<keyword evidence="2" id="KW-1185">Reference proteome</keyword>
<organism evidence="1 2">
    <name type="scientific">Vigna mungo</name>
    <name type="common">Black gram</name>
    <name type="synonym">Phaseolus mungo</name>
    <dbReference type="NCBI Taxonomy" id="3915"/>
    <lineage>
        <taxon>Eukaryota</taxon>
        <taxon>Viridiplantae</taxon>
        <taxon>Streptophyta</taxon>
        <taxon>Embryophyta</taxon>
        <taxon>Tracheophyta</taxon>
        <taxon>Spermatophyta</taxon>
        <taxon>Magnoliopsida</taxon>
        <taxon>eudicotyledons</taxon>
        <taxon>Gunneridae</taxon>
        <taxon>Pentapetalae</taxon>
        <taxon>rosids</taxon>
        <taxon>fabids</taxon>
        <taxon>Fabales</taxon>
        <taxon>Fabaceae</taxon>
        <taxon>Papilionoideae</taxon>
        <taxon>50 kb inversion clade</taxon>
        <taxon>NPAAA clade</taxon>
        <taxon>indigoferoid/millettioid clade</taxon>
        <taxon>Phaseoleae</taxon>
        <taxon>Vigna</taxon>
    </lineage>
</organism>
<evidence type="ECO:0000313" key="1">
    <source>
        <dbReference type="EMBL" id="WVY97697.1"/>
    </source>
</evidence>
<dbReference type="Proteomes" id="UP001374535">
    <property type="component" value="Chromosome 9"/>
</dbReference>
<reference evidence="1 2" key="1">
    <citation type="journal article" date="2023" name="Life. Sci Alliance">
        <title>Evolutionary insights into 3D genome organization and epigenetic landscape of Vigna mungo.</title>
        <authorList>
            <person name="Junaid A."/>
            <person name="Singh B."/>
            <person name="Bhatia S."/>
        </authorList>
    </citation>
    <scope>NUCLEOTIDE SEQUENCE [LARGE SCALE GENOMIC DNA]</scope>
    <source>
        <strain evidence="1">Urdbean</strain>
    </source>
</reference>
<proteinExistence type="predicted"/>
<dbReference type="AlphaFoldDB" id="A0AAQ3MUJ4"/>